<keyword evidence="2" id="KW-1185">Reference proteome</keyword>
<dbReference type="SUPFAM" id="SSF48452">
    <property type="entry name" value="TPR-like"/>
    <property type="match status" value="2"/>
</dbReference>
<gene>
    <name evidence="1" type="ORF">GCM10023191_035040</name>
</gene>
<dbReference type="EMBL" id="BAABHF010000019">
    <property type="protein sequence ID" value="GAA4494996.1"/>
    <property type="molecule type" value="Genomic_DNA"/>
</dbReference>
<dbReference type="InterPro" id="IPR011990">
    <property type="entry name" value="TPR-like_helical_dom_sf"/>
</dbReference>
<dbReference type="Proteomes" id="UP001500503">
    <property type="component" value="Unassembled WGS sequence"/>
</dbReference>
<protein>
    <recommendedName>
        <fullName evidence="3">Tetratricopeptide repeat protein</fullName>
    </recommendedName>
</protein>
<evidence type="ECO:0008006" key="3">
    <source>
        <dbReference type="Google" id="ProtNLM"/>
    </source>
</evidence>
<name>A0ABP8Q178_9ACTN</name>
<reference evidence="2" key="1">
    <citation type="journal article" date="2019" name="Int. J. Syst. Evol. Microbiol.">
        <title>The Global Catalogue of Microorganisms (GCM) 10K type strain sequencing project: providing services to taxonomists for standard genome sequencing and annotation.</title>
        <authorList>
            <consortium name="The Broad Institute Genomics Platform"/>
            <consortium name="The Broad Institute Genome Sequencing Center for Infectious Disease"/>
            <person name="Wu L."/>
            <person name="Ma J."/>
        </authorList>
    </citation>
    <scope>NUCLEOTIDE SEQUENCE [LARGE SCALE GENOMIC DNA]</scope>
    <source>
        <strain evidence="2">JCM 17933</strain>
    </source>
</reference>
<organism evidence="1 2">
    <name type="scientific">Actinoallomurus oryzae</name>
    <dbReference type="NCBI Taxonomy" id="502180"/>
    <lineage>
        <taxon>Bacteria</taxon>
        <taxon>Bacillati</taxon>
        <taxon>Actinomycetota</taxon>
        <taxon>Actinomycetes</taxon>
        <taxon>Streptosporangiales</taxon>
        <taxon>Thermomonosporaceae</taxon>
        <taxon>Actinoallomurus</taxon>
    </lineage>
</organism>
<evidence type="ECO:0000313" key="1">
    <source>
        <dbReference type="EMBL" id="GAA4494996.1"/>
    </source>
</evidence>
<comment type="caution">
    <text evidence="1">The sequence shown here is derived from an EMBL/GenBank/DDBJ whole genome shotgun (WGS) entry which is preliminary data.</text>
</comment>
<accession>A0ABP8Q178</accession>
<dbReference type="RefSeq" id="WP_345464774.1">
    <property type="nucleotide sequence ID" value="NZ_BAABHF010000019.1"/>
</dbReference>
<proteinExistence type="predicted"/>
<sequence>MVGDTAPETWRTLASGLVTVRDVVRKQRRGCTRAEERVALEKVAGHPAFTGLGPADLPAHDRGRWMVARVRRRLLELETEETDSGEARTPARRAIRCWARYVDEGLSPAELYDAHPDLLPSDTPARTPLARRGRVQSLMWAGGARGDKDSLAGVLTLAAELRTALSTDLPDGSRMDATTFAYEWERLGTRMPAGRGLLQVIARLAADRPFPQAALREGGDCLPPPVDGVCAEPAALRATCAALRDRGLLVLDGDSVVMQESVRGHVADQVTPERDAHWTATVLQFLTHALRPDTHHSASWDEWRLGYPHVLAVCEAAERAQVRLGDVAYLLDRASVYAREGMEDPDLATALAERAVATSTDLGAADAELHGDCLGNLALAHHAANRVEDALAASERSLDHLAGTLGTNSVTYAESLNIHGTFLGSAGRLDAAEQAHARAVEILRNAYADEPESYVRGILVKALNDHAAMLLTSRPGDARGRDDRLRSGRALLDEASRLVGPGGYGWTQIELNTARACRAAGDLESARDHLEAVVRHCRENLPGPSTTLLDALASLAEVYEDLGDSRAKKTLREAHRVDNALADALSRPPREGRTS</sequence>
<dbReference type="Gene3D" id="1.25.40.10">
    <property type="entry name" value="Tetratricopeptide repeat domain"/>
    <property type="match status" value="2"/>
</dbReference>
<evidence type="ECO:0000313" key="2">
    <source>
        <dbReference type="Proteomes" id="UP001500503"/>
    </source>
</evidence>